<gene>
    <name evidence="5" type="ORF">FH759_05690</name>
</gene>
<keyword evidence="3" id="KW-0804">Transcription</keyword>
<evidence type="ECO:0000256" key="1">
    <source>
        <dbReference type="ARBA" id="ARBA00023015"/>
    </source>
</evidence>
<dbReference type="Proteomes" id="UP000483078">
    <property type="component" value="Unassembled WGS sequence"/>
</dbReference>
<keyword evidence="1" id="KW-0805">Transcription regulation</keyword>
<dbReference type="PANTHER" id="PTHR46797">
    <property type="entry name" value="HTH-TYPE TRANSCRIPTIONAL REGULATOR"/>
    <property type="match status" value="1"/>
</dbReference>
<dbReference type="GO" id="GO:0003677">
    <property type="term" value="F:DNA binding"/>
    <property type="evidence" value="ECO:0007669"/>
    <property type="project" value="UniProtKB-KW"/>
</dbReference>
<evidence type="ECO:0000313" key="6">
    <source>
        <dbReference type="Proteomes" id="UP000483078"/>
    </source>
</evidence>
<dbReference type="InterPro" id="IPR010982">
    <property type="entry name" value="Lambda_DNA-bd_dom_sf"/>
</dbReference>
<dbReference type="RefSeq" id="WP_273248767.1">
    <property type="nucleotide sequence ID" value="NZ_VENJ01000006.1"/>
</dbReference>
<dbReference type="AlphaFoldDB" id="A0A7C9L7Z5"/>
<dbReference type="EMBL" id="VENJ01000006">
    <property type="protein sequence ID" value="MTJ04174.1"/>
    <property type="molecule type" value="Genomic_DNA"/>
</dbReference>
<organism evidence="5 6">
    <name type="scientific">Sediminimonas qiaohouensis</name>
    <dbReference type="NCBI Taxonomy" id="552061"/>
    <lineage>
        <taxon>Bacteria</taxon>
        <taxon>Pseudomonadati</taxon>
        <taxon>Pseudomonadota</taxon>
        <taxon>Alphaproteobacteria</taxon>
        <taxon>Rhodobacterales</taxon>
        <taxon>Roseobacteraceae</taxon>
        <taxon>Sediminimonas</taxon>
    </lineage>
</organism>
<dbReference type="InterPro" id="IPR050807">
    <property type="entry name" value="TransReg_Diox_bact_type"/>
</dbReference>
<reference evidence="5 6" key="1">
    <citation type="submission" date="2019-06" db="EMBL/GenBank/DDBJ databases">
        <title>Enrichment of Autotrophic Halophilic Microorganisms from Red Sea Brine Pool Using Microbial Electrosynthesis System.</title>
        <authorList>
            <person name="Alqahtani M.F."/>
            <person name="Bajracharya S."/>
            <person name="Katuri K.P."/>
            <person name="Ali M."/>
            <person name="Saikaly P.E."/>
        </authorList>
    </citation>
    <scope>NUCLEOTIDE SEQUENCE [LARGE SCALE GENOMIC DNA]</scope>
    <source>
        <strain evidence="5">MES6</strain>
    </source>
</reference>
<dbReference type="Pfam" id="PF09856">
    <property type="entry name" value="ScfRs"/>
    <property type="match status" value="1"/>
</dbReference>
<dbReference type="InterPro" id="IPR001387">
    <property type="entry name" value="Cro/C1-type_HTH"/>
</dbReference>
<evidence type="ECO:0000313" key="5">
    <source>
        <dbReference type="EMBL" id="MTJ04174.1"/>
    </source>
</evidence>
<dbReference type="PANTHER" id="PTHR46797:SF23">
    <property type="entry name" value="HTH-TYPE TRANSCRIPTIONAL REGULATOR SUTR"/>
    <property type="match status" value="1"/>
</dbReference>
<protein>
    <submittedName>
        <fullName evidence="5">Helix-turn-helix domain-containing protein</fullName>
    </submittedName>
</protein>
<dbReference type="Gene3D" id="1.10.260.40">
    <property type="entry name" value="lambda repressor-like DNA-binding domains"/>
    <property type="match status" value="1"/>
</dbReference>
<dbReference type="Pfam" id="PF01381">
    <property type="entry name" value="HTH_3"/>
    <property type="match status" value="1"/>
</dbReference>
<comment type="caution">
    <text evidence="5">The sequence shown here is derived from an EMBL/GenBank/DDBJ whole genome shotgun (WGS) entry which is preliminary data.</text>
</comment>
<keyword evidence="2" id="KW-0238">DNA-binding</keyword>
<dbReference type="GO" id="GO:0003700">
    <property type="term" value="F:DNA-binding transcription factor activity"/>
    <property type="evidence" value="ECO:0007669"/>
    <property type="project" value="TreeGrafter"/>
</dbReference>
<dbReference type="SUPFAM" id="SSF47413">
    <property type="entry name" value="lambda repressor-like DNA-binding domains"/>
    <property type="match status" value="1"/>
</dbReference>
<accession>A0A7C9L7Z5</accession>
<dbReference type="PROSITE" id="PS50943">
    <property type="entry name" value="HTH_CROC1"/>
    <property type="match status" value="1"/>
</dbReference>
<feature type="domain" description="HTH cro/C1-type" evidence="4">
    <location>
        <begin position="11"/>
        <end position="65"/>
    </location>
</feature>
<dbReference type="InterPro" id="IPR018653">
    <property type="entry name" value="ScfR_C"/>
</dbReference>
<dbReference type="GO" id="GO:0005829">
    <property type="term" value="C:cytosol"/>
    <property type="evidence" value="ECO:0007669"/>
    <property type="project" value="TreeGrafter"/>
</dbReference>
<sequence length="443" mass="48209">MPQRQLVGARIRERRMIAGLRQSEVARRAGISASYLNLIEHNRRRIGGKLLLDIAQVLGVEPANLSEGAEAALITLLREARAADPMAGAEAEALEDFAGRFPGWARLLAGRHRRAVDLEHTVETLTDRLAHDPHLAAALHDMLSTVTAIRATAGILADTRELEPEWRDRFHRNINEDSARLANSSQALVSYLDAAGETDAALSSPQEELEAFLNAHGYHFDALENLPEGADGTDRIGAMLEEGQERLHSASAQAMARAYLERYLDDARRLPLRQFTKALLRTGPDPAALSQVLNTDLAAVMRRLATLPEGAGAGPVGMVSCDASGTLILRKPLPGFALPRFGAACPLWPLFQALSRPLSPIRQVVRQSAREGGVFLTYAVAQPCARRGDPLSDPLYEAHMMMLPLDGDAQDKGEPLELGVNCRICPRESCAGRREPSILTDGF</sequence>
<evidence type="ECO:0000259" key="4">
    <source>
        <dbReference type="PROSITE" id="PS50943"/>
    </source>
</evidence>
<proteinExistence type="predicted"/>
<dbReference type="SMART" id="SM00530">
    <property type="entry name" value="HTH_XRE"/>
    <property type="match status" value="1"/>
</dbReference>
<name>A0A7C9L7Z5_9RHOB</name>
<evidence type="ECO:0000256" key="2">
    <source>
        <dbReference type="ARBA" id="ARBA00023125"/>
    </source>
</evidence>
<evidence type="ECO:0000256" key="3">
    <source>
        <dbReference type="ARBA" id="ARBA00023163"/>
    </source>
</evidence>
<dbReference type="CDD" id="cd00093">
    <property type="entry name" value="HTH_XRE"/>
    <property type="match status" value="1"/>
</dbReference>